<evidence type="ECO:0000313" key="5">
    <source>
        <dbReference type="EMBL" id="MBD1385923.1"/>
    </source>
</evidence>
<proteinExistence type="inferred from homology"/>
<dbReference type="PRINTS" id="PR00081">
    <property type="entry name" value="GDHRDH"/>
</dbReference>
<keyword evidence="3" id="KW-0560">Oxidoreductase</keyword>
<evidence type="ECO:0000313" key="6">
    <source>
        <dbReference type="Proteomes" id="UP000618754"/>
    </source>
</evidence>
<comment type="caution">
    <text evidence="5">The sequence shown here is derived from an EMBL/GenBank/DDBJ whole genome shotgun (WGS) entry which is preliminary data.</text>
</comment>
<sequence length="246" mass="26145">MKNQKVALITGANRGIGFETAKQLGQKGIAVIIGARSKTAADEAAAKLIGQGISAFGLKLDVTNAEDRKAAATYINDNFGSLDILINNAGVAPKESLFVPKSSETAPEEFGYIFETNLFSIVYLTNELLPLIRKSNAGRIVNLSSILGSLTIHSQPESPIAAYRVLSYNASKAALNMFTIQLADELKESGIKVNSAHPGWVQTDLGGNEQAPMGIEDGAKTSVELALLGEEGPTGKFIHMGEELPW</sequence>
<organism evidence="5 6">
    <name type="scientific">Mucilaginibacter rigui</name>
    <dbReference type="NCBI Taxonomy" id="534635"/>
    <lineage>
        <taxon>Bacteria</taxon>
        <taxon>Pseudomonadati</taxon>
        <taxon>Bacteroidota</taxon>
        <taxon>Sphingobacteriia</taxon>
        <taxon>Sphingobacteriales</taxon>
        <taxon>Sphingobacteriaceae</taxon>
        <taxon>Mucilaginibacter</taxon>
    </lineage>
</organism>
<dbReference type="PRINTS" id="PR00080">
    <property type="entry name" value="SDRFAMILY"/>
</dbReference>
<gene>
    <name evidence="5" type="ORF">IDJ75_11580</name>
</gene>
<dbReference type="InterPro" id="IPR045313">
    <property type="entry name" value="CBR1-like"/>
</dbReference>
<comment type="similarity">
    <text evidence="1 4">Belongs to the short-chain dehydrogenases/reductases (SDR) family.</text>
</comment>
<keyword evidence="6" id="KW-1185">Reference proteome</keyword>
<dbReference type="InterPro" id="IPR036291">
    <property type="entry name" value="NAD(P)-bd_dom_sf"/>
</dbReference>
<reference evidence="5 6" key="1">
    <citation type="submission" date="2020-09" db="EMBL/GenBank/DDBJ databases">
        <title>Novel species of Mucilaginibacter isolated from a glacier on the Tibetan Plateau.</title>
        <authorList>
            <person name="Liu Q."/>
            <person name="Xin Y.-H."/>
        </authorList>
    </citation>
    <scope>NUCLEOTIDE SEQUENCE [LARGE SCALE GENOMIC DNA]</scope>
    <source>
        <strain evidence="5 6">CGMCC 1.13878</strain>
    </source>
</reference>
<evidence type="ECO:0000256" key="4">
    <source>
        <dbReference type="RuleBase" id="RU000363"/>
    </source>
</evidence>
<dbReference type="Gene3D" id="3.40.50.720">
    <property type="entry name" value="NAD(P)-binding Rossmann-like Domain"/>
    <property type="match status" value="1"/>
</dbReference>
<protein>
    <submittedName>
        <fullName evidence="5">SDR family oxidoreductase</fullName>
    </submittedName>
</protein>
<evidence type="ECO:0000256" key="1">
    <source>
        <dbReference type="ARBA" id="ARBA00006484"/>
    </source>
</evidence>
<evidence type="ECO:0000256" key="3">
    <source>
        <dbReference type="ARBA" id="ARBA00023002"/>
    </source>
</evidence>
<name>A0ABR7X5Q8_9SPHI</name>
<evidence type="ECO:0000256" key="2">
    <source>
        <dbReference type="ARBA" id="ARBA00022857"/>
    </source>
</evidence>
<dbReference type="PANTHER" id="PTHR43490">
    <property type="entry name" value="(+)-NEOMENTHOL DEHYDROGENASE"/>
    <property type="match status" value="1"/>
</dbReference>
<accession>A0ABR7X5Q8</accession>
<dbReference type="SUPFAM" id="SSF51735">
    <property type="entry name" value="NAD(P)-binding Rossmann-fold domains"/>
    <property type="match status" value="1"/>
</dbReference>
<keyword evidence="2" id="KW-0521">NADP</keyword>
<dbReference type="Pfam" id="PF00106">
    <property type="entry name" value="adh_short"/>
    <property type="match status" value="1"/>
</dbReference>
<dbReference type="InterPro" id="IPR002347">
    <property type="entry name" value="SDR_fam"/>
</dbReference>
<dbReference type="Proteomes" id="UP000618754">
    <property type="component" value="Unassembled WGS sequence"/>
</dbReference>
<dbReference type="CDD" id="cd05324">
    <property type="entry name" value="carb_red_PTCR-like_SDR_c"/>
    <property type="match status" value="1"/>
</dbReference>
<dbReference type="RefSeq" id="WP_191175771.1">
    <property type="nucleotide sequence ID" value="NZ_JACWMW010000002.1"/>
</dbReference>
<dbReference type="PANTHER" id="PTHR43490:SF99">
    <property type="entry name" value="SHORT-CHAIN DEHYDROGENASE_REDUCTASE"/>
    <property type="match status" value="1"/>
</dbReference>
<dbReference type="EMBL" id="JACWMW010000002">
    <property type="protein sequence ID" value="MBD1385923.1"/>
    <property type="molecule type" value="Genomic_DNA"/>
</dbReference>